<evidence type="ECO:0000256" key="11">
    <source>
        <dbReference type="PIRSR" id="PIRSR601842-1"/>
    </source>
</evidence>
<dbReference type="GO" id="GO:0006508">
    <property type="term" value="P:proteolysis"/>
    <property type="evidence" value="ECO:0007669"/>
    <property type="project" value="UniProtKB-KW"/>
</dbReference>
<keyword evidence="5 12" id="KW-0479">Metal-binding</keyword>
<dbReference type="Proteomes" id="UP001150569">
    <property type="component" value="Unassembled WGS sequence"/>
</dbReference>
<keyword evidence="3 13" id="KW-0964">Secreted</keyword>
<dbReference type="Pfam" id="PF02128">
    <property type="entry name" value="Peptidase_M36"/>
    <property type="match status" value="1"/>
</dbReference>
<evidence type="ECO:0000256" key="2">
    <source>
        <dbReference type="ARBA" id="ARBA00006006"/>
    </source>
</evidence>
<proteinExistence type="inferred from homology"/>
<accession>A0A9W8AHC4</accession>
<dbReference type="AlphaFoldDB" id="A0A9W8AHC4"/>
<feature type="domain" description="FTP" evidence="14">
    <location>
        <begin position="96"/>
        <end position="131"/>
    </location>
</feature>
<dbReference type="SUPFAM" id="SSF55486">
    <property type="entry name" value="Metalloproteases ('zincins'), catalytic domain"/>
    <property type="match status" value="1"/>
</dbReference>
<comment type="caution">
    <text evidence="15">The sequence shown here is derived from an EMBL/GenBank/DDBJ whole genome shotgun (WGS) entry which is preliminary data.</text>
</comment>
<dbReference type="InterPro" id="IPR011096">
    <property type="entry name" value="FTP_domain"/>
</dbReference>
<dbReference type="OrthoDB" id="3227768at2759"/>
<keyword evidence="9 13" id="KW-0482">Metalloprotease</keyword>
<evidence type="ECO:0000256" key="9">
    <source>
        <dbReference type="ARBA" id="ARBA00023049"/>
    </source>
</evidence>
<gene>
    <name evidence="15" type="ORF">IWQ60_002825</name>
</gene>
<evidence type="ECO:0000256" key="1">
    <source>
        <dbReference type="ARBA" id="ARBA00004613"/>
    </source>
</evidence>
<dbReference type="EC" id="3.4.24.-" evidence="13"/>
<comment type="cofactor">
    <cofactor evidence="12">
        <name>Zn(2+)</name>
        <dbReference type="ChEBI" id="CHEBI:29105"/>
    </cofactor>
    <text evidence="12">Binds 1 zinc ion per subunit.</text>
</comment>
<evidence type="ECO:0000256" key="3">
    <source>
        <dbReference type="ARBA" id="ARBA00022525"/>
    </source>
</evidence>
<evidence type="ECO:0000256" key="7">
    <source>
        <dbReference type="ARBA" id="ARBA00022801"/>
    </source>
</evidence>
<dbReference type="PRINTS" id="PR00999">
    <property type="entry name" value="FUNGALYSIN"/>
</dbReference>
<evidence type="ECO:0000256" key="8">
    <source>
        <dbReference type="ARBA" id="ARBA00022833"/>
    </source>
</evidence>
<dbReference type="GO" id="GO:0008270">
    <property type="term" value="F:zinc ion binding"/>
    <property type="evidence" value="ECO:0007669"/>
    <property type="project" value="InterPro"/>
</dbReference>
<protein>
    <recommendedName>
        <fullName evidence="13">Extracellular metalloproteinase</fullName>
        <ecNumber evidence="13">3.4.24.-</ecNumber>
    </recommendedName>
    <alternativeName>
        <fullName evidence="13">Fungalysin</fullName>
    </alternativeName>
</protein>
<dbReference type="Pfam" id="PF07504">
    <property type="entry name" value="FTP"/>
    <property type="match status" value="1"/>
</dbReference>
<evidence type="ECO:0000256" key="13">
    <source>
        <dbReference type="RuleBase" id="RU364017"/>
    </source>
</evidence>
<evidence type="ECO:0000256" key="10">
    <source>
        <dbReference type="ARBA" id="ARBA00023145"/>
    </source>
</evidence>
<feature type="binding site" evidence="12">
    <location>
        <position position="421"/>
    </location>
    <ligand>
        <name>Zn(2+)</name>
        <dbReference type="ChEBI" id="CHEBI:29105"/>
        <note>catalytic</note>
    </ligand>
</feature>
<dbReference type="PANTHER" id="PTHR33478:SF1">
    <property type="entry name" value="EXTRACELLULAR METALLOPROTEINASE MEP"/>
    <property type="match status" value="1"/>
</dbReference>
<dbReference type="GO" id="GO:0004222">
    <property type="term" value="F:metalloendopeptidase activity"/>
    <property type="evidence" value="ECO:0007669"/>
    <property type="project" value="InterPro"/>
</dbReference>
<sequence length="623" mass="68422">MKPVSFILVKILALTLAGSTPTRSHALMTESFGPSLLERTFQVVAPTGHDTKVRPRNRRRLDSAVPHAHLVTRSLASGVDHATTFAKETFNLTDSDYYMSSSVESDFGMTHVYLNQLVHGFPVQNGVMNINALLILARSLGYNVTDTAHVIAEPTRQLDTDFPAFTITSDDLGLSIDYEIQVTPSFLITDAEGLEAGYAVQFRDATLWLEAFVALASAEVTSLVHWSADATYRVFPLGTVSEIEGPRQLVIDPEDKQASPEGWVGHLGTTSGNNVHAQENWTGRPAWKANYRPHVTNAATGFDFPLDMSIANGAAAVDSKVHIDATITNLFCWCNWAHDLFYHYGFTEAAGNFQDRNFGRGGDENDAVVAFAQTGSGRNSAVFVTPPDGRQPVMRMYLWDRSMPVRDGALTSDIIIHEYTHGVSTRLTGGRKNVGCLGWDEAAAMSEGWGDFFALILHLNETATRTTAVAIGAYVTPGGHGLRPYPYTTNLAVNPATYADVYRPNTPFQGSHENGMIWAATLFEVYWNLVDKLGFDPDWTSARTNRGNTLAALLVITGMKLQPCYPNFVQARDAILQADAVITHGEHRCEIWQGFAKRGLGWQAQAVKRSKRTADFTLPPECV</sequence>
<feature type="active site" evidence="11">
    <location>
        <position position="418"/>
    </location>
</feature>
<feature type="chain" id="PRO_5041016500" description="Extracellular metalloproteinase" evidence="13">
    <location>
        <begin position="27"/>
        <end position="623"/>
    </location>
</feature>
<dbReference type="Gene3D" id="3.10.170.10">
    <property type="match status" value="1"/>
</dbReference>
<keyword evidence="4 13" id="KW-0645">Protease</keyword>
<evidence type="ECO:0000256" key="5">
    <source>
        <dbReference type="ARBA" id="ARBA00022723"/>
    </source>
</evidence>
<evidence type="ECO:0000256" key="6">
    <source>
        <dbReference type="ARBA" id="ARBA00022729"/>
    </source>
</evidence>
<dbReference type="InterPro" id="IPR027268">
    <property type="entry name" value="Peptidase_M4/M1_CTD_sf"/>
</dbReference>
<keyword evidence="7 13" id="KW-0378">Hydrolase</keyword>
<comment type="similarity">
    <text evidence="2 13">Belongs to the peptidase M36 family.</text>
</comment>
<keyword evidence="10 13" id="KW-0865">Zymogen</keyword>
<dbReference type="CDD" id="cd09596">
    <property type="entry name" value="M36"/>
    <property type="match status" value="1"/>
</dbReference>
<evidence type="ECO:0000313" key="15">
    <source>
        <dbReference type="EMBL" id="KAJ1927568.1"/>
    </source>
</evidence>
<organism evidence="15 16">
    <name type="scientific">Tieghemiomyces parasiticus</name>
    <dbReference type="NCBI Taxonomy" id="78921"/>
    <lineage>
        <taxon>Eukaryota</taxon>
        <taxon>Fungi</taxon>
        <taxon>Fungi incertae sedis</taxon>
        <taxon>Zoopagomycota</taxon>
        <taxon>Kickxellomycotina</taxon>
        <taxon>Dimargaritomycetes</taxon>
        <taxon>Dimargaritales</taxon>
        <taxon>Dimargaritaceae</taxon>
        <taxon>Tieghemiomyces</taxon>
    </lineage>
</organism>
<feature type="binding site" evidence="12">
    <location>
        <position position="229"/>
    </location>
    <ligand>
        <name>Zn(2+)</name>
        <dbReference type="ChEBI" id="CHEBI:29105"/>
        <note>catalytic</note>
    </ligand>
</feature>
<evidence type="ECO:0000256" key="4">
    <source>
        <dbReference type="ARBA" id="ARBA00022670"/>
    </source>
</evidence>
<evidence type="ECO:0000259" key="14">
    <source>
        <dbReference type="Pfam" id="PF07504"/>
    </source>
</evidence>
<reference evidence="15" key="1">
    <citation type="submission" date="2022-07" db="EMBL/GenBank/DDBJ databases">
        <title>Phylogenomic reconstructions and comparative analyses of Kickxellomycotina fungi.</title>
        <authorList>
            <person name="Reynolds N.K."/>
            <person name="Stajich J.E."/>
            <person name="Barry K."/>
            <person name="Grigoriev I.V."/>
            <person name="Crous P."/>
            <person name="Smith M.E."/>
        </authorList>
    </citation>
    <scope>NUCLEOTIDE SEQUENCE</scope>
    <source>
        <strain evidence="15">RSA 861</strain>
    </source>
</reference>
<keyword evidence="8 12" id="KW-0862">Zinc</keyword>
<dbReference type="InterPro" id="IPR001842">
    <property type="entry name" value="Peptidase_M36"/>
</dbReference>
<evidence type="ECO:0000313" key="16">
    <source>
        <dbReference type="Proteomes" id="UP001150569"/>
    </source>
</evidence>
<feature type="binding site" evidence="12">
    <location>
        <position position="417"/>
    </location>
    <ligand>
        <name>Zn(2+)</name>
        <dbReference type="ChEBI" id="CHEBI:29105"/>
        <note>catalytic</note>
    </ligand>
</feature>
<dbReference type="Gene3D" id="1.10.390.10">
    <property type="entry name" value="Neutral Protease Domain 2"/>
    <property type="match status" value="1"/>
</dbReference>
<keyword evidence="16" id="KW-1185">Reference proteome</keyword>
<dbReference type="PANTHER" id="PTHR33478">
    <property type="entry name" value="EXTRACELLULAR METALLOPROTEINASE MEP"/>
    <property type="match status" value="1"/>
</dbReference>
<feature type="binding site" evidence="12">
    <location>
        <position position="447"/>
    </location>
    <ligand>
        <name>Zn(2+)</name>
        <dbReference type="ChEBI" id="CHEBI:29105"/>
        <note>catalytic</note>
    </ligand>
</feature>
<evidence type="ECO:0000256" key="12">
    <source>
        <dbReference type="PIRSR" id="PIRSR601842-2"/>
    </source>
</evidence>
<dbReference type="EMBL" id="JANBPT010000112">
    <property type="protein sequence ID" value="KAJ1927568.1"/>
    <property type="molecule type" value="Genomic_DNA"/>
</dbReference>
<feature type="signal peptide" evidence="13">
    <location>
        <begin position="1"/>
        <end position="26"/>
    </location>
</feature>
<dbReference type="InterPro" id="IPR050371">
    <property type="entry name" value="Fungal_virulence_M36"/>
</dbReference>
<dbReference type="GO" id="GO:0005615">
    <property type="term" value="C:extracellular space"/>
    <property type="evidence" value="ECO:0007669"/>
    <property type="project" value="InterPro"/>
</dbReference>
<comment type="subcellular location">
    <subcellularLocation>
        <location evidence="1 13">Secreted</location>
    </subcellularLocation>
</comment>
<keyword evidence="6 13" id="KW-0732">Signal</keyword>
<name>A0A9W8AHC4_9FUNG</name>